<dbReference type="PhylomeDB" id="E9H5A3"/>
<dbReference type="KEGG" id="dpx:DAPPUDRAFT_253654"/>
<dbReference type="HOGENOM" id="CLU_1200908_0_0_1"/>
<keyword evidence="2" id="KW-1185">Reference proteome</keyword>
<sequence length="231" mass="26084">MNSYPSDRLNDIVFICKNQKKTMGNCNARLKKDILSGMFRRDGSAHNNPPELQLQQQVAFVNAVAQESLVSRDPPREIFDRIRRQFPELVDAFDGGVFFQGRVQTNDGGDAFVFISPKLFPEIAQTTELQADGTFRSLPILFKQLFTLHISRFGQAILRRVQKFDLTCANWSSPTVRLIVKELIGLALLPAGDILAGYQNIKNTYRDDLRRESTEIQAAVKRLMTTTSTTG</sequence>
<organism evidence="1 2">
    <name type="scientific">Daphnia pulex</name>
    <name type="common">Water flea</name>
    <dbReference type="NCBI Taxonomy" id="6669"/>
    <lineage>
        <taxon>Eukaryota</taxon>
        <taxon>Metazoa</taxon>
        <taxon>Ecdysozoa</taxon>
        <taxon>Arthropoda</taxon>
        <taxon>Crustacea</taxon>
        <taxon>Branchiopoda</taxon>
        <taxon>Diplostraca</taxon>
        <taxon>Cladocera</taxon>
        <taxon>Anomopoda</taxon>
        <taxon>Daphniidae</taxon>
        <taxon>Daphnia</taxon>
    </lineage>
</organism>
<dbReference type="PANTHER" id="PTHR47160:SF8">
    <property type="entry name" value="MULE TRANSPOSASE DOMAIN-CONTAINING PROTEIN"/>
    <property type="match status" value="1"/>
</dbReference>
<accession>E9H5A3</accession>
<dbReference type="PANTHER" id="PTHR47160">
    <property type="entry name" value="PUTATIVE-RELATED"/>
    <property type="match status" value="1"/>
</dbReference>
<dbReference type="Proteomes" id="UP000000305">
    <property type="component" value="Unassembled WGS sequence"/>
</dbReference>
<dbReference type="EMBL" id="GL732593">
    <property type="protein sequence ID" value="EFX73095.1"/>
    <property type="molecule type" value="Genomic_DNA"/>
</dbReference>
<evidence type="ECO:0000313" key="1">
    <source>
        <dbReference type="EMBL" id="EFX73095.1"/>
    </source>
</evidence>
<proteinExistence type="predicted"/>
<gene>
    <name evidence="1" type="ORF">DAPPUDRAFT_253654</name>
</gene>
<reference evidence="1 2" key="1">
    <citation type="journal article" date="2011" name="Science">
        <title>The ecoresponsive genome of Daphnia pulex.</title>
        <authorList>
            <person name="Colbourne J.K."/>
            <person name="Pfrender M.E."/>
            <person name="Gilbert D."/>
            <person name="Thomas W.K."/>
            <person name="Tucker A."/>
            <person name="Oakley T.H."/>
            <person name="Tokishita S."/>
            <person name="Aerts A."/>
            <person name="Arnold G.J."/>
            <person name="Basu M.K."/>
            <person name="Bauer D.J."/>
            <person name="Caceres C.E."/>
            <person name="Carmel L."/>
            <person name="Casola C."/>
            <person name="Choi J.H."/>
            <person name="Detter J.C."/>
            <person name="Dong Q."/>
            <person name="Dusheyko S."/>
            <person name="Eads B.D."/>
            <person name="Frohlich T."/>
            <person name="Geiler-Samerotte K.A."/>
            <person name="Gerlach D."/>
            <person name="Hatcher P."/>
            <person name="Jogdeo S."/>
            <person name="Krijgsveld J."/>
            <person name="Kriventseva E.V."/>
            <person name="Kultz D."/>
            <person name="Laforsch C."/>
            <person name="Lindquist E."/>
            <person name="Lopez J."/>
            <person name="Manak J.R."/>
            <person name="Muller J."/>
            <person name="Pangilinan J."/>
            <person name="Patwardhan R.P."/>
            <person name="Pitluck S."/>
            <person name="Pritham E.J."/>
            <person name="Rechtsteiner A."/>
            <person name="Rho M."/>
            <person name="Rogozin I.B."/>
            <person name="Sakarya O."/>
            <person name="Salamov A."/>
            <person name="Schaack S."/>
            <person name="Shapiro H."/>
            <person name="Shiga Y."/>
            <person name="Skalitzky C."/>
            <person name="Smith Z."/>
            <person name="Souvorov A."/>
            <person name="Sung W."/>
            <person name="Tang Z."/>
            <person name="Tsuchiya D."/>
            <person name="Tu H."/>
            <person name="Vos H."/>
            <person name="Wang M."/>
            <person name="Wolf Y.I."/>
            <person name="Yamagata H."/>
            <person name="Yamada T."/>
            <person name="Ye Y."/>
            <person name="Shaw J.R."/>
            <person name="Andrews J."/>
            <person name="Crease T.J."/>
            <person name="Tang H."/>
            <person name="Lucas S.M."/>
            <person name="Robertson H.M."/>
            <person name="Bork P."/>
            <person name="Koonin E.V."/>
            <person name="Zdobnov E.M."/>
            <person name="Grigoriev I.V."/>
            <person name="Lynch M."/>
            <person name="Boore J.L."/>
        </authorList>
    </citation>
    <scope>NUCLEOTIDE SEQUENCE [LARGE SCALE GENOMIC DNA]</scope>
</reference>
<dbReference type="OrthoDB" id="2417292at2759"/>
<name>E9H5A3_DAPPU</name>
<dbReference type="AlphaFoldDB" id="E9H5A3"/>
<evidence type="ECO:0000313" key="2">
    <source>
        <dbReference type="Proteomes" id="UP000000305"/>
    </source>
</evidence>
<dbReference type="InParanoid" id="E9H5A3"/>
<protein>
    <submittedName>
        <fullName evidence="1">Uncharacterized protein</fullName>
    </submittedName>
</protein>